<proteinExistence type="predicted"/>
<dbReference type="InterPro" id="IPR021916">
    <property type="entry name" value="DUF3527"/>
</dbReference>
<keyword evidence="3" id="KW-1185">Reference proteome</keyword>
<dbReference type="Proteomes" id="UP001634393">
    <property type="component" value="Unassembled WGS sequence"/>
</dbReference>
<protein>
    <submittedName>
        <fullName evidence="2">Uncharacterized protein</fullName>
    </submittedName>
</protein>
<evidence type="ECO:0000313" key="3">
    <source>
        <dbReference type="Proteomes" id="UP001634393"/>
    </source>
</evidence>
<dbReference type="PANTHER" id="PTHR31390:SF2">
    <property type="entry name" value="EXPRESSED PROTEIN"/>
    <property type="match status" value="1"/>
</dbReference>
<dbReference type="PANTHER" id="PTHR31390">
    <property type="entry name" value="EXPRESSED PROTEIN"/>
    <property type="match status" value="1"/>
</dbReference>
<evidence type="ECO:0000256" key="1">
    <source>
        <dbReference type="SAM" id="MobiDB-lite"/>
    </source>
</evidence>
<gene>
    <name evidence="2" type="ORF">ACJIZ3_017092</name>
</gene>
<dbReference type="EMBL" id="JBJXBP010000005">
    <property type="protein sequence ID" value="KAL3828290.1"/>
    <property type="molecule type" value="Genomic_DNA"/>
</dbReference>
<feature type="compositionally biased region" description="Basic and acidic residues" evidence="1">
    <location>
        <begin position="8"/>
        <end position="17"/>
    </location>
</feature>
<evidence type="ECO:0000313" key="2">
    <source>
        <dbReference type="EMBL" id="KAL3828290.1"/>
    </source>
</evidence>
<comment type="caution">
    <text evidence="2">The sequence shown here is derived from an EMBL/GenBank/DDBJ whole genome shotgun (WGS) entry which is preliminary data.</text>
</comment>
<dbReference type="Pfam" id="PF12043">
    <property type="entry name" value="DUF3527"/>
    <property type="match status" value="1"/>
</dbReference>
<accession>A0ABD3SUK5</accession>
<name>A0ABD3SUK5_9LAMI</name>
<sequence length="560" mass="62447">MENTSRNMNKDRGKEENTSLESKGENLVSKSNLDPQQSLILHIRRSRTSTSCSELILPEVQRFHNSIPKHIITFDEKYILRCLELIHVCALRASARNFASEVEISPIDASTSAEIKVPNSCNMAQLAMKCPLASSDEWNIGTVSNSQSMINILKSPLLQQFNSSDYDVHLGKTRLLDVGKPYYSDPLESRQESSRTPSHNLRKEHKRLISMSSTYTSCSDQSSSSISVSSFQAMLQCTWNDGLPNHVFTVDDKREVYVANLLNLESYDDKALDYVYSFHSRKTGKKECDIHELEWEIGKMQVSTSITFCPNSNSEIKETRFILSVPNDNPSVEMQTSNHNLKKNKRLARKVTNVFRSKWDSKFGGSNPISENTLWEPSEDVPNLESAAIIVKEMSKSDSVGGLGGWGLKFLRRNNASLETLMPSECTRNTSEFSTSINVLIPAGLHGGPRSKVGGPSSLTERWISGGQCDCGGWDTGCPLTILNTKSSKSNFMYPEDNSGECKSVDFYMQGSKQDVAVMKMVNIHKGLYYIHFQSSLSSLQSFAIATAIIHSNNPVLIGI</sequence>
<dbReference type="AlphaFoldDB" id="A0ABD3SUK5"/>
<feature type="region of interest" description="Disordered" evidence="1">
    <location>
        <begin position="1"/>
        <end position="30"/>
    </location>
</feature>
<organism evidence="2 3">
    <name type="scientific">Penstemon smallii</name>
    <dbReference type="NCBI Taxonomy" id="265156"/>
    <lineage>
        <taxon>Eukaryota</taxon>
        <taxon>Viridiplantae</taxon>
        <taxon>Streptophyta</taxon>
        <taxon>Embryophyta</taxon>
        <taxon>Tracheophyta</taxon>
        <taxon>Spermatophyta</taxon>
        <taxon>Magnoliopsida</taxon>
        <taxon>eudicotyledons</taxon>
        <taxon>Gunneridae</taxon>
        <taxon>Pentapetalae</taxon>
        <taxon>asterids</taxon>
        <taxon>lamiids</taxon>
        <taxon>Lamiales</taxon>
        <taxon>Plantaginaceae</taxon>
        <taxon>Cheloneae</taxon>
        <taxon>Penstemon</taxon>
    </lineage>
</organism>
<reference evidence="2 3" key="1">
    <citation type="submission" date="2024-12" db="EMBL/GenBank/DDBJ databases">
        <title>The unique morphological basis and parallel evolutionary history of personate flowers in Penstemon.</title>
        <authorList>
            <person name="Depatie T.H."/>
            <person name="Wessinger C.A."/>
        </authorList>
    </citation>
    <scope>NUCLEOTIDE SEQUENCE [LARGE SCALE GENOMIC DNA]</scope>
    <source>
        <strain evidence="2">WTNN_2</strain>
        <tissue evidence="2">Leaf</tissue>
    </source>
</reference>